<gene>
    <name evidence="1" type="ORF">MJO28_013804</name>
</gene>
<reference evidence="1 2" key="3">
    <citation type="journal article" date="2022" name="Microbiol. Spectr.">
        <title>Folding features and dynamics of 3D genome architecture in plant fungal pathogens.</title>
        <authorList>
            <person name="Xia C."/>
        </authorList>
    </citation>
    <scope>NUCLEOTIDE SEQUENCE [LARGE SCALE GENOMIC DNA]</scope>
    <source>
        <strain evidence="1 2">93-210</strain>
    </source>
</reference>
<reference evidence="2" key="1">
    <citation type="journal article" date="2018" name="BMC Genomics">
        <title>Genomic insights into host adaptation between the wheat stripe rust pathogen (Puccinia striiformis f. sp. tritici) and the barley stripe rust pathogen (Puccinia striiformis f. sp. hordei).</title>
        <authorList>
            <person name="Xia C."/>
            <person name="Wang M."/>
            <person name="Yin C."/>
            <person name="Cornejo O.E."/>
            <person name="Hulbert S.H."/>
            <person name="Chen X."/>
        </authorList>
    </citation>
    <scope>NUCLEOTIDE SEQUENCE [LARGE SCALE GENOMIC DNA]</scope>
    <source>
        <strain evidence="2">93-210</strain>
    </source>
</reference>
<accession>A0ACC0DYD3</accession>
<evidence type="ECO:0000313" key="2">
    <source>
        <dbReference type="Proteomes" id="UP001060170"/>
    </source>
</evidence>
<comment type="caution">
    <text evidence="1">The sequence shown here is derived from an EMBL/GenBank/DDBJ whole genome shotgun (WGS) entry which is preliminary data.</text>
</comment>
<protein>
    <submittedName>
        <fullName evidence="1">Uncharacterized protein</fullName>
    </submittedName>
</protein>
<evidence type="ECO:0000313" key="1">
    <source>
        <dbReference type="EMBL" id="KAI7940152.1"/>
    </source>
</evidence>
<reference evidence="2" key="2">
    <citation type="journal article" date="2018" name="Mol. Plant Microbe Interact.">
        <title>Genome sequence resources for the wheat stripe rust pathogen (Puccinia striiformis f. sp. tritici) and the barley stripe rust pathogen (Puccinia striiformis f. sp. hordei).</title>
        <authorList>
            <person name="Xia C."/>
            <person name="Wang M."/>
            <person name="Yin C."/>
            <person name="Cornejo O.E."/>
            <person name="Hulbert S.H."/>
            <person name="Chen X."/>
        </authorList>
    </citation>
    <scope>NUCLEOTIDE SEQUENCE [LARGE SCALE GENOMIC DNA]</scope>
    <source>
        <strain evidence="2">93-210</strain>
    </source>
</reference>
<keyword evidence="2" id="KW-1185">Reference proteome</keyword>
<proteinExistence type="predicted"/>
<name>A0ACC0DYD3_9BASI</name>
<sequence>MYADARIFTVIQLRNYLGGHKVLAKHPASYRQAELYKLYAKHLADRPRLDPHKFDWPAPAELTIFGLRWALDQYELSYDSGTRREDLEQLYVDLKTHQYDEGAPKRTRGDGLPFLVKAPSPLVKVLPPRARPAWLKRQHTRKIESEEQSDAPQPHPLRRSPRINATNKVNKNNSTSTLLTTMDETHRDVTTGKKGTARRTDDNAYPSKRPRVDVEAEPVQQQPERPRRRRIRAVTTAEDGRPTGKSTLYSPGFVFINTQDAQKGAPEFQPHSHLKNVTKDPIEAQYPHHQPIETPVIGITISPQAEPFTVEDTHTTAVVSCFDEVQTEPFKLPDDKHAQDALRYPNAPYIDESYQISATTSLPGFGSSLVLEPSSATKRLGDEIRIAPDEAMAKESPQLALHIPSTSNLVHLESSLEPPISPRKIETNKSSIDQREPITCVASAPGIYHLDNHLEIASDTSVAPVTIFATTFPEESPPSDLSASQFIQTCEAVSGAVISAAAVSPEITQANGFIPEVDIQSCTSGPEETFPLDADDPNHSLSTVTQIALLSEHSLHGVPTCDQPAFPSKYLPEESRPSNQSAPPLQFPQTPEAVSGPVIKATVVQSQITPADGFNPEVGIIPYPSKPEGNFVVDTSDLEPNNCNRSLSTVTQPMLPSKHSLQDLYPCNQGRSLAHSNDGSESTLEYLDPEASALFEISLTNSFDTPPFKVSNPPDLVLPSHSPQDSSTEIRGQTTTHSESLESNSVYPDFPAHAGTLESLNSTVRQKEIALDDISPSQSLESSKGTGEEPLKHNSVAPLPQEHHQHLDQSNRPNFTAISDSSMQPDTIGGKMVIDDPNTQETEAKLPLANERLGPLRNSSRHDWIDPNGKITMAQIRPILTEFGVAHKASDSKGTLLKKYKLLVVHEQARSPPEPFIPSSTPAVSSTRSSEPSNAQETRETEAFSDFIPDEIDSVNSALDKHAQHNLATLNNDLPGDWPDPNGKVKAAKLREILENSGIAYQKSDSKLVLLAKYKLLLASDQPRYNLRPSRCPVESAENSQPLEDDKTHSTSLASIPILNEFITPSPNNSTGNLHIPESRFNSENHQIDASPMGSDITGAHQRSASPPVTTPNLQTSQRATVPLSTSSPHSCHLPPHHTPEVANWVSGVFMANNDLNPEIPTDQHLPKNPQAPPECTPSLQAILSTLSTVAQSSVEIGKSSMRAINLMAEGFANLNSVIGSLHNTPAPSRETRSQHAASGPLFDINNDAPTGRRRKQNSADLLDTIRKHCETMFGRAAKDHAYVHLPPATPEEQSRWIRHGESDDEPDEPDIDSDNSDTDMDEDGDSSFPYPNGPGHPAATREALKIIRHTMRKAGVTSFRPDFSKPVTNYLNRFLWDLAIRCFMRLVRCGEYPSLDPELCDQVDVQHAFRSHIEGHLMRTYRENKKWSPQEIAARNKNRRKNSRLACLKRWRTEEIVAHSNLVGLIPVVEHCCSDDETDDEYPARPTPRRGSSKIPMRAKVLQLSWRSALVERIMIGLDLLRARRLAEAIQKPANPPPRVRRRVEQPNASSRSPKVGLPILFYDEPWIKSLSTYNLQALKTTIQGPPLDAYVSIIENLLLRT</sequence>
<dbReference type="EMBL" id="CM045878">
    <property type="protein sequence ID" value="KAI7940152.1"/>
    <property type="molecule type" value="Genomic_DNA"/>
</dbReference>
<organism evidence="1 2">
    <name type="scientific">Puccinia striiformis f. sp. tritici</name>
    <dbReference type="NCBI Taxonomy" id="168172"/>
    <lineage>
        <taxon>Eukaryota</taxon>
        <taxon>Fungi</taxon>
        <taxon>Dikarya</taxon>
        <taxon>Basidiomycota</taxon>
        <taxon>Pucciniomycotina</taxon>
        <taxon>Pucciniomycetes</taxon>
        <taxon>Pucciniales</taxon>
        <taxon>Pucciniaceae</taxon>
        <taxon>Puccinia</taxon>
    </lineage>
</organism>
<dbReference type="Proteomes" id="UP001060170">
    <property type="component" value="Chromosome 14"/>
</dbReference>